<evidence type="ECO:0000313" key="2">
    <source>
        <dbReference type="EMBL" id="MBC8316331.1"/>
    </source>
</evidence>
<protein>
    <submittedName>
        <fullName evidence="2">RNB domain-containing ribonuclease</fullName>
    </submittedName>
</protein>
<dbReference type="GO" id="GO:0000932">
    <property type="term" value="C:P-body"/>
    <property type="evidence" value="ECO:0007669"/>
    <property type="project" value="TreeGrafter"/>
</dbReference>
<evidence type="ECO:0000259" key="1">
    <source>
        <dbReference type="SMART" id="SM00955"/>
    </source>
</evidence>
<dbReference type="InterPro" id="IPR050180">
    <property type="entry name" value="RNR_Ribonuclease"/>
</dbReference>
<dbReference type="SMART" id="SM00955">
    <property type="entry name" value="RNB"/>
    <property type="match status" value="1"/>
</dbReference>
<feature type="domain" description="RNB" evidence="1">
    <location>
        <begin position="271"/>
        <end position="555"/>
    </location>
</feature>
<dbReference type="AlphaFoldDB" id="A0A8J6N9E1"/>
<dbReference type="PANTHER" id="PTHR23355:SF42">
    <property type="entry name" value="RIBONUCLEASE II, CHLOROPLASTIC_MITOCHONDRIAL"/>
    <property type="match status" value="1"/>
</dbReference>
<evidence type="ECO:0000313" key="3">
    <source>
        <dbReference type="Proteomes" id="UP000614424"/>
    </source>
</evidence>
<dbReference type="Pfam" id="PF23161">
    <property type="entry name" value="HTH_RNase_II"/>
    <property type="match status" value="1"/>
</dbReference>
<proteinExistence type="predicted"/>
<sequence>MQLQTKIIEYVEQGRFLCGLVLLDQGKRLRVINQNGKEMNLPLARVVHQANSAFSHTSREETMRFLKEISEKRQELTEEIHLSEIWELAADEGAESFSSRFLTELIFGDEAGDDQVAAFVRSVFTDRIFFKYKDGHILVHSAEKVEQLREQEEKERAKDDLLTEGSEGLMLLMADKEPAEWPQRDYCLDIIKEYYLAGDTAEAALARDLLKRASLTKPHDPFDILVKAGVWSRDENIHLYRQDVPVEFSADELEAADQPEPDPDHLLDSGRRDLRHLPLLTIDGESTRDFDDALHVEKDGDRYVVGIHIADVSEFVKPDSPLFSTALERATSIYFADGQVPMLPPSLSEGLCSLIEGKIRPAISFLVTLSENGEVLDYKLVRSVVTVKKRITYAQAEEILDQDEDLQMLYALSMKCQQQRIDNGALLIPIPDVDITIGEEGQVSIGLNPVDSKARTLVAEFMVLANALAAQYLADRQIPGLFRSQGPPRKRLSVGVAKDLFTNFRQRRFLSRGELLVEPKPHSGVGVAQYTTITSPIRRFLDLFMQHQLGSVLQRREPLYTLSECRDFASAILRSQGRANQVRFLRHRYWLFKYLETVIGAGNKMEALVLEVQPRRVQVVLTSILLEGDLPANQGVHVEPGDTIMVKLAKVSALDNSFRLEW</sequence>
<dbReference type="PANTHER" id="PTHR23355">
    <property type="entry name" value="RIBONUCLEASE"/>
    <property type="match status" value="1"/>
</dbReference>
<dbReference type="InterPro" id="IPR012340">
    <property type="entry name" value="NA-bd_OB-fold"/>
</dbReference>
<dbReference type="InterPro" id="IPR056404">
    <property type="entry name" value="HTH_RNase_II"/>
</dbReference>
<dbReference type="GO" id="GO:0006402">
    <property type="term" value="P:mRNA catabolic process"/>
    <property type="evidence" value="ECO:0007669"/>
    <property type="project" value="TreeGrafter"/>
</dbReference>
<organism evidence="2 3">
    <name type="scientific">Candidatus Desulfobia pelagia</name>
    <dbReference type="NCBI Taxonomy" id="2841692"/>
    <lineage>
        <taxon>Bacteria</taxon>
        <taxon>Pseudomonadati</taxon>
        <taxon>Thermodesulfobacteriota</taxon>
        <taxon>Desulfobulbia</taxon>
        <taxon>Desulfobulbales</taxon>
        <taxon>Desulfobulbaceae</taxon>
        <taxon>Candidatus Desulfobia</taxon>
    </lineage>
</organism>
<dbReference type="GO" id="GO:0003723">
    <property type="term" value="F:RNA binding"/>
    <property type="evidence" value="ECO:0007669"/>
    <property type="project" value="InterPro"/>
</dbReference>
<dbReference type="SUPFAM" id="SSF50249">
    <property type="entry name" value="Nucleic acid-binding proteins"/>
    <property type="match status" value="1"/>
</dbReference>
<dbReference type="GO" id="GO:0000175">
    <property type="term" value="F:3'-5'-RNA exonuclease activity"/>
    <property type="evidence" value="ECO:0007669"/>
    <property type="project" value="TreeGrafter"/>
</dbReference>
<comment type="caution">
    <text evidence="2">The sequence shown here is derived from an EMBL/GenBank/DDBJ whole genome shotgun (WGS) entry which is preliminary data.</text>
</comment>
<dbReference type="Pfam" id="PF00773">
    <property type="entry name" value="RNB"/>
    <property type="match status" value="1"/>
</dbReference>
<reference evidence="2 3" key="1">
    <citation type="submission" date="2020-08" db="EMBL/GenBank/DDBJ databases">
        <title>Bridging the membrane lipid divide: bacteria of the FCB group superphylum have the potential to synthesize archaeal ether lipids.</title>
        <authorList>
            <person name="Villanueva L."/>
            <person name="Von Meijenfeldt F.A.B."/>
            <person name="Westbye A.B."/>
            <person name="Yadav S."/>
            <person name="Hopmans E.C."/>
            <person name="Dutilh B.E."/>
            <person name="Sinninghe Damste J.S."/>
        </authorList>
    </citation>
    <scope>NUCLEOTIDE SEQUENCE [LARGE SCALE GENOMIC DNA]</scope>
    <source>
        <strain evidence="2">NIOZ-UU47</strain>
    </source>
</reference>
<dbReference type="EMBL" id="JACNJZ010000023">
    <property type="protein sequence ID" value="MBC8316331.1"/>
    <property type="molecule type" value="Genomic_DNA"/>
</dbReference>
<dbReference type="InterPro" id="IPR001900">
    <property type="entry name" value="RNase_II/R"/>
</dbReference>
<dbReference type="Proteomes" id="UP000614424">
    <property type="component" value="Unassembled WGS sequence"/>
</dbReference>
<accession>A0A8J6N9E1</accession>
<gene>
    <name evidence="2" type="ORF">H8E41_00370</name>
</gene>
<name>A0A8J6N9E1_9BACT</name>